<dbReference type="WBParaSite" id="TCLT_0000366401-mRNA-1">
    <property type="protein sequence ID" value="TCLT_0000366401-mRNA-1"/>
    <property type="gene ID" value="TCLT_0000366401"/>
</dbReference>
<accession>A0A0N5CTV2</accession>
<feature type="transmembrane region" description="Helical" evidence="1">
    <location>
        <begin position="6"/>
        <end position="27"/>
    </location>
</feature>
<dbReference type="AlphaFoldDB" id="A0A0N5CTV2"/>
<reference evidence="4" key="1">
    <citation type="submission" date="2017-02" db="UniProtKB">
        <authorList>
            <consortium name="WormBaseParasite"/>
        </authorList>
    </citation>
    <scope>IDENTIFICATION</scope>
</reference>
<name>A0A0N5CTV2_THECL</name>
<organism evidence="4">
    <name type="scientific">Thelazia callipaeda</name>
    <name type="common">Oriental eyeworm</name>
    <name type="synonym">Parasitic nematode</name>
    <dbReference type="NCBI Taxonomy" id="103827"/>
    <lineage>
        <taxon>Eukaryota</taxon>
        <taxon>Metazoa</taxon>
        <taxon>Ecdysozoa</taxon>
        <taxon>Nematoda</taxon>
        <taxon>Chromadorea</taxon>
        <taxon>Rhabditida</taxon>
        <taxon>Spirurina</taxon>
        <taxon>Spiruromorpha</taxon>
        <taxon>Thelazioidea</taxon>
        <taxon>Thelaziidae</taxon>
        <taxon>Thelazia</taxon>
    </lineage>
</organism>
<sequence length="66" mass="7649">MIFAAFGVHIITTAVRTWIYIFGLAPISQYCLRIARKTVGLEWNEESWSNVMQQLGVGFKRFLVRN</sequence>
<protein>
    <submittedName>
        <fullName evidence="4">Inner membrane protein</fullName>
    </submittedName>
</protein>
<keyword evidence="1" id="KW-0812">Transmembrane</keyword>
<dbReference type="EMBL" id="UYYF01002133">
    <property type="protein sequence ID" value="VDN00305.1"/>
    <property type="molecule type" value="Genomic_DNA"/>
</dbReference>
<keyword evidence="1" id="KW-0472">Membrane</keyword>
<reference evidence="2 3" key="2">
    <citation type="submission" date="2018-11" db="EMBL/GenBank/DDBJ databases">
        <authorList>
            <consortium name="Pathogen Informatics"/>
        </authorList>
    </citation>
    <scope>NUCLEOTIDE SEQUENCE [LARGE SCALE GENOMIC DNA]</scope>
</reference>
<evidence type="ECO:0000313" key="3">
    <source>
        <dbReference type="Proteomes" id="UP000276776"/>
    </source>
</evidence>
<evidence type="ECO:0000256" key="1">
    <source>
        <dbReference type="SAM" id="Phobius"/>
    </source>
</evidence>
<gene>
    <name evidence="2" type="ORF">TCLT_LOCUS3653</name>
</gene>
<evidence type="ECO:0000313" key="4">
    <source>
        <dbReference type="WBParaSite" id="TCLT_0000366401-mRNA-1"/>
    </source>
</evidence>
<proteinExistence type="predicted"/>
<evidence type="ECO:0000313" key="2">
    <source>
        <dbReference type="EMBL" id="VDN00305.1"/>
    </source>
</evidence>
<keyword evidence="3" id="KW-1185">Reference proteome</keyword>
<keyword evidence="1" id="KW-1133">Transmembrane helix</keyword>
<dbReference type="Proteomes" id="UP000276776">
    <property type="component" value="Unassembled WGS sequence"/>
</dbReference>